<protein>
    <submittedName>
        <fullName evidence="1">Uncharacterized protein</fullName>
    </submittedName>
</protein>
<name>A7EN24_SCLS1</name>
<proteinExistence type="predicted"/>
<dbReference type="InParanoid" id="A7EN24"/>
<sequence length="56" mass="6372">MYADSLASRGRILEDGLLSLCTYVLIERVRYYWRSTAFLDGFSTPSHVLAVGDMVR</sequence>
<evidence type="ECO:0000313" key="1">
    <source>
        <dbReference type="EMBL" id="EDO04240.1"/>
    </source>
</evidence>
<dbReference type="GeneID" id="5488365"/>
<gene>
    <name evidence="1" type="ORF">SS1G_06723</name>
</gene>
<dbReference type="AlphaFoldDB" id="A7EN24"/>
<dbReference type="KEGG" id="ssl:SS1G_06723"/>
<organism evidence="1 2">
    <name type="scientific">Sclerotinia sclerotiorum (strain ATCC 18683 / 1980 / Ss-1)</name>
    <name type="common">White mold</name>
    <name type="synonym">Whetzelinia sclerotiorum</name>
    <dbReference type="NCBI Taxonomy" id="665079"/>
    <lineage>
        <taxon>Eukaryota</taxon>
        <taxon>Fungi</taxon>
        <taxon>Dikarya</taxon>
        <taxon>Ascomycota</taxon>
        <taxon>Pezizomycotina</taxon>
        <taxon>Leotiomycetes</taxon>
        <taxon>Helotiales</taxon>
        <taxon>Sclerotiniaceae</taxon>
        <taxon>Sclerotinia</taxon>
    </lineage>
</organism>
<dbReference type="Proteomes" id="UP000001312">
    <property type="component" value="Unassembled WGS sequence"/>
</dbReference>
<evidence type="ECO:0000313" key="2">
    <source>
        <dbReference type="Proteomes" id="UP000001312"/>
    </source>
</evidence>
<reference evidence="2" key="1">
    <citation type="journal article" date="2011" name="PLoS Genet.">
        <title>Genomic analysis of the necrotrophic fungal pathogens Sclerotinia sclerotiorum and Botrytis cinerea.</title>
        <authorList>
            <person name="Amselem J."/>
            <person name="Cuomo C.A."/>
            <person name="van Kan J.A."/>
            <person name="Viaud M."/>
            <person name="Benito E.P."/>
            <person name="Couloux A."/>
            <person name="Coutinho P.M."/>
            <person name="de Vries R.P."/>
            <person name="Dyer P.S."/>
            <person name="Fillinger S."/>
            <person name="Fournier E."/>
            <person name="Gout L."/>
            <person name="Hahn M."/>
            <person name="Kohn L."/>
            <person name="Lapalu N."/>
            <person name="Plummer K.M."/>
            <person name="Pradier J.M."/>
            <person name="Quevillon E."/>
            <person name="Sharon A."/>
            <person name="Simon A."/>
            <person name="ten Have A."/>
            <person name="Tudzynski B."/>
            <person name="Tudzynski P."/>
            <person name="Wincker P."/>
            <person name="Andrew M."/>
            <person name="Anthouard V."/>
            <person name="Beever R.E."/>
            <person name="Beffa R."/>
            <person name="Benoit I."/>
            <person name="Bouzid O."/>
            <person name="Brault B."/>
            <person name="Chen Z."/>
            <person name="Choquer M."/>
            <person name="Collemare J."/>
            <person name="Cotton P."/>
            <person name="Danchin E.G."/>
            <person name="Da Silva C."/>
            <person name="Gautier A."/>
            <person name="Giraud C."/>
            <person name="Giraud T."/>
            <person name="Gonzalez C."/>
            <person name="Grossetete S."/>
            <person name="Guldener U."/>
            <person name="Henrissat B."/>
            <person name="Howlett B.J."/>
            <person name="Kodira C."/>
            <person name="Kretschmer M."/>
            <person name="Lappartient A."/>
            <person name="Leroch M."/>
            <person name="Levis C."/>
            <person name="Mauceli E."/>
            <person name="Neuveglise C."/>
            <person name="Oeser B."/>
            <person name="Pearson M."/>
            <person name="Poulain J."/>
            <person name="Poussereau N."/>
            <person name="Quesneville H."/>
            <person name="Rascle C."/>
            <person name="Schumacher J."/>
            <person name="Segurens B."/>
            <person name="Sexton A."/>
            <person name="Silva E."/>
            <person name="Sirven C."/>
            <person name="Soanes D.M."/>
            <person name="Talbot N.J."/>
            <person name="Templeton M."/>
            <person name="Yandava C."/>
            <person name="Yarden O."/>
            <person name="Zeng Q."/>
            <person name="Rollins J.A."/>
            <person name="Lebrun M.H."/>
            <person name="Dickman M."/>
        </authorList>
    </citation>
    <scope>NUCLEOTIDE SEQUENCE [LARGE SCALE GENOMIC DNA]</scope>
    <source>
        <strain evidence="2">ATCC 18683 / 1980 / Ss-1</strain>
    </source>
</reference>
<keyword evidence="2" id="KW-1185">Reference proteome</keyword>
<accession>A7EN24</accession>
<dbReference type="RefSeq" id="XP_001592482.1">
    <property type="nucleotide sequence ID" value="XM_001592432.1"/>
</dbReference>
<dbReference type="EMBL" id="CH476628">
    <property type="protein sequence ID" value="EDO04240.1"/>
    <property type="molecule type" value="Genomic_DNA"/>
</dbReference>